<reference evidence="2" key="1">
    <citation type="submission" date="2015-06" db="EMBL/GenBank/DDBJ databases">
        <title>Comparative genomics of Burkholderia leaf nodule symbionts.</title>
        <authorList>
            <person name="Carlier A."/>
            <person name="Eberl L."/>
            <person name="Pinto-Carbo M."/>
        </authorList>
    </citation>
    <scope>NUCLEOTIDE SEQUENCE [LARGE SCALE GENOMIC DNA]</scope>
    <source>
        <strain evidence="2">UZHbot4</strain>
    </source>
</reference>
<evidence type="ECO:0000313" key="1">
    <source>
        <dbReference type="EMBL" id="KND62297.1"/>
    </source>
</evidence>
<comment type="caution">
    <text evidence="1">The sequence shown here is derived from an EMBL/GenBank/DDBJ whole genome shotgun (WGS) entry which is preliminary data.</text>
</comment>
<name>A0A0L0MHY3_9BURK</name>
<protein>
    <submittedName>
        <fullName evidence="1">Uncharacterized protein</fullName>
    </submittedName>
</protein>
<dbReference type="RefSeq" id="WP_198155109.1">
    <property type="nucleotide sequence ID" value="NZ_LFJJ01000002.1"/>
</dbReference>
<organism evidence="1 2">
    <name type="scientific">Candidatus Burkholderia verschuerenii</name>
    <dbReference type="NCBI Taxonomy" id="242163"/>
    <lineage>
        <taxon>Bacteria</taxon>
        <taxon>Pseudomonadati</taxon>
        <taxon>Pseudomonadota</taxon>
        <taxon>Betaproteobacteria</taxon>
        <taxon>Burkholderiales</taxon>
        <taxon>Burkholderiaceae</taxon>
        <taxon>Burkholderia</taxon>
    </lineage>
</organism>
<dbReference type="Proteomes" id="UP000036959">
    <property type="component" value="Unassembled WGS sequence"/>
</dbReference>
<accession>A0A0L0MHY3</accession>
<evidence type="ECO:0000313" key="2">
    <source>
        <dbReference type="Proteomes" id="UP000036959"/>
    </source>
</evidence>
<proteinExistence type="predicted"/>
<dbReference type="PATRIC" id="fig|242163.4.peg.2563"/>
<keyword evidence="2" id="KW-1185">Reference proteome</keyword>
<dbReference type="EMBL" id="LFJJ01000002">
    <property type="protein sequence ID" value="KND62297.1"/>
    <property type="molecule type" value="Genomic_DNA"/>
</dbReference>
<dbReference type="AlphaFoldDB" id="A0A0L0MHY3"/>
<gene>
    <name evidence="1" type="ORF">BVER_01758c</name>
</gene>
<sequence length="528" mass="58246">MKERSDAVRMAVQANVFVDDDGRKSVEGYWVVETEDDGSVCGIASGTLHDTREGAEEEMAKLKGENMATNIVVNLPDGYNGHTANFIGEPVQRDGHLVKLRCAGRGREHLIRWIDESDLQAAIAAQIASAKAWEYRDEREGVEFLSLDRLPAEKRGQWTSERPLASVPASLVGLDADVADQPRQSQAMQLIALAGENPQKMRALAELLIVKKGSLLFGRIAASRSSGDALKAIGIQVGGYDDDAESFFVCIEPATLNRDAASASDFDLSGLHVRNSARMGADDYPATVDEIDAEIAWCEYMLSTPKEFPVESVSRIQQIESDLAPHRNGWVGLDRQHIQDLQRERAGLLKAQSAVLKPEDRADLENALFSLRWDRLERHTGGSPAPVTVVASHACYPVECSAKGLLLSGGRVVINYPFKWQDGTDPSFDTDAQIDISHVVLATGNELPQGWRDIGVEDVTRDDYRVLDERRQALELSFAKGEDLPDTIDLHERIIRVMDSSPWMIDNDTGQVADRAALLDAHKPRMRL</sequence>